<dbReference type="Gene3D" id="1.10.630.10">
    <property type="entry name" value="Cytochrome P450"/>
    <property type="match status" value="1"/>
</dbReference>
<organism evidence="16">
    <name type="scientific">Cuerna arida</name>
    <dbReference type="NCBI Taxonomy" id="1464854"/>
    <lineage>
        <taxon>Eukaryota</taxon>
        <taxon>Metazoa</taxon>
        <taxon>Ecdysozoa</taxon>
        <taxon>Arthropoda</taxon>
        <taxon>Hexapoda</taxon>
        <taxon>Insecta</taxon>
        <taxon>Pterygota</taxon>
        <taxon>Neoptera</taxon>
        <taxon>Paraneoptera</taxon>
        <taxon>Hemiptera</taxon>
        <taxon>Auchenorrhyncha</taxon>
        <taxon>Membracoidea</taxon>
        <taxon>Cicadellidae</taxon>
        <taxon>Cicadellinae</taxon>
        <taxon>Proconiini</taxon>
        <taxon>Cuerna</taxon>
    </lineage>
</organism>
<accession>A0A1B6FE27</accession>
<dbReference type="FunFam" id="1.10.630.10:FF:000042">
    <property type="entry name" value="Cytochrome P450"/>
    <property type="match status" value="1"/>
</dbReference>
<comment type="similarity">
    <text evidence="4 14">Belongs to the cytochrome P450 family.</text>
</comment>
<dbReference type="InterPro" id="IPR050476">
    <property type="entry name" value="Insect_CytP450_Detox"/>
</dbReference>
<dbReference type="PROSITE" id="PS00086">
    <property type="entry name" value="CYTOCHROME_P450"/>
    <property type="match status" value="1"/>
</dbReference>
<evidence type="ECO:0000256" key="1">
    <source>
        <dbReference type="ARBA" id="ARBA00001971"/>
    </source>
</evidence>
<keyword evidence="12 15" id="KW-0472">Membrane</keyword>
<evidence type="ECO:0008006" key="17">
    <source>
        <dbReference type="Google" id="ProtNLM"/>
    </source>
</evidence>
<evidence type="ECO:0000256" key="5">
    <source>
        <dbReference type="ARBA" id="ARBA00022617"/>
    </source>
</evidence>
<dbReference type="AlphaFoldDB" id="A0A1B6FE27"/>
<evidence type="ECO:0000256" key="4">
    <source>
        <dbReference type="ARBA" id="ARBA00010617"/>
    </source>
</evidence>
<dbReference type="InterPro" id="IPR017972">
    <property type="entry name" value="Cyt_P450_CS"/>
</dbReference>
<keyword evidence="6 13" id="KW-0479">Metal-binding</keyword>
<dbReference type="PANTHER" id="PTHR24292">
    <property type="entry name" value="CYTOCHROME P450"/>
    <property type="match status" value="1"/>
</dbReference>
<dbReference type="GO" id="GO:0016705">
    <property type="term" value="F:oxidoreductase activity, acting on paired donors, with incorporation or reduction of molecular oxygen"/>
    <property type="evidence" value="ECO:0007669"/>
    <property type="project" value="InterPro"/>
</dbReference>
<evidence type="ECO:0000256" key="8">
    <source>
        <dbReference type="ARBA" id="ARBA00022848"/>
    </source>
</evidence>
<comment type="subcellular location">
    <subcellularLocation>
        <location evidence="3">Endoplasmic reticulum membrane</location>
        <topology evidence="3">Peripheral membrane protein</topology>
    </subcellularLocation>
    <subcellularLocation>
        <location evidence="2">Microsome membrane</location>
        <topology evidence="2">Peripheral membrane protein</topology>
    </subcellularLocation>
</comment>
<protein>
    <recommendedName>
        <fullName evidence="17">Cytochrome P450</fullName>
    </recommendedName>
</protein>
<evidence type="ECO:0000256" key="7">
    <source>
        <dbReference type="ARBA" id="ARBA00022824"/>
    </source>
</evidence>
<gene>
    <name evidence="16" type="ORF">g.24814</name>
</gene>
<dbReference type="PRINTS" id="PR00463">
    <property type="entry name" value="EP450I"/>
</dbReference>
<keyword evidence="9 14" id="KW-0560">Oxidoreductase</keyword>
<evidence type="ECO:0000256" key="3">
    <source>
        <dbReference type="ARBA" id="ARBA00004406"/>
    </source>
</evidence>
<keyword evidence="8" id="KW-0492">Microsome</keyword>
<dbReference type="EMBL" id="GECZ01021328">
    <property type="protein sequence ID" value="JAS48441.1"/>
    <property type="molecule type" value="Transcribed_RNA"/>
</dbReference>
<dbReference type="CDD" id="cd11056">
    <property type="entry name" value="CYP6-like"/>
    <property type="match status" value="1"/>
</dbReference>
<feature type="transmembrane region" description="Helical" evidence="15">
    <location>
        <begin position="6"/>
        <end position="27"/>
    </location>
</feature>
<keyword evidence="10 13" id="KW-0408">Iron</keyword>
<dbReference type="GO" id="GO:0004497">
    <property type="term" value="F:monooxygenase activity"/>
    <property type="evidence" value="ECO:0007669"/>
    <property type="project" value="UniProtKB-KW"/>
</dbReference>
<feature type="binding site" description="axial binding residue" evidence="13">
    <location>
        <position position="444"/>
    </location>
    <ligand>
        <name>heme</name>
        <dbReference type="ChEBI" id="CHEBI:30413"/>
    </ligand>
    <ligandPart>
        <name>Fe</name>
        <dbReference type="ChEBI" id="CHEBI:18248"/>
    </ligandPart>
</feature>
<keyword evidence="7" id="KW-0256">Endoplasmic reticulum</keyword>
<keyword evidence="15" id="KW-0812">Transmembrane</keyword>
<keyword evidence="11 14" id="KW-0503">Monooxygenase</keyword>
<sequence length="507" mass="57713">MAGVVVITLITFTAIFISVLWGSYIYARIAYLYFKKRGMPFDTPTFPFGSLTSCFTLKSSFSSVLADMYAKNKDYKLVGFFTFWKKDILINDPDIIRQVLVKDHEVFQDRGLYYNKQKDPLSAHLFALAGEEWKNLRNKLTPTFSSGKIKGMFPILVNCTDEMINTVRKLNLESSSVDCQNLFYCFGLSLISNTAFGLESDAMTNKDSTFVKMAKKLLAPTIDRMITMILTLNGEIAKKFNTRVVPTDVSKFFMGLVKDTIKFREENDVNRNDYLQLLIELKNDATAQDSNLIFSDNELAAESFVFILAGSDTTSSAVSFCLYELAMNPKVQERLQMEVDSIQEITYESINSLEYLSMVVDESLRKHPPLGFLNRLCSRDYQVPDTDTIIEKGTQVFISVQGIHNDPELFPDPERFIPERFSKKNKGNIKQYSYMPFGEGPRFCIGMRFAKMSVKAALAVLLRHYQVLPTPSTPTKIELDPKSVTTHVSGGMWLSLKERRPNVVRKE</sequence>
<proteinExistence type="inferred from homology"/>
<evidence type="ECO:0000256" key="10">
    <source>
        <dbReference type="ARBA" id="ARBA00023004"/>
    </source>
</evidence>
<dbReference type="SUPFAM" id="SSF48264">
    <property type="entry name" value="Cytochrome P450"/>
    <property type="match status" value="1"/>
</dbReference>
<dbReference type="PRINTS" id="PR00385">
    <property type="entry name" value="P450"/>
</dbReference>
<comment type="cofactor">
    <cofactor evidence="1 13">
        <name>heme</name>
        <dbReference type="ChEBI" id="CHEBI:30413"/>
    </cofactor>
</comment>
<keyword evidence="15" id="KW-1133">Transmembrane helix</keyword>
<dbReference type="PANTHER" id="PTHR24292:SF54">
    <property type="entry name" value="CYP9F3-RELATED"/>
    <property type="match status" value="1"/>
</dbReference>
<evidence type="ECO:0000256" key="15">
    <source>
        <dbReference type="SAM" id="Phobius"/>
    </source>
</evidence>
<name>A0A1B6FE27_9HEMI</name>
<evidence type="ECO:0000256" key="12">
    <source>
        <dbReference type="ARBA" id="ARBA00023136"/>
    </source>
</evidence>
<evidence type="ECO:0000256" key="14">
    <source>
        <dbReference type="RuleBase" id="RU000461"/>
    </source>
</evidence>
<evidence type="ECO:0000256" key="2">
    <source>
        <dbReference type="ARBA" id="ARBA00004174"/>
    </source>
</evidence>
<evidence type="ECO:0000256" key="13">
    <source>
        <dbReference type="PIRSR" id="PIRSR602401-1"/>
    </source>
</evidence>
<dbReference type="GO" id="GO:0005789">
    <property type="term" value="C:endoplasmic reticulum membrane"/>
    <property type="evidence" value="ECO:0007669"/>
    <property type="project" value="UniProtKB-SubCell"/>
</dbReference>
<dbReference type="InterPro" id="IPR002401">
    <property type="entry name" value="Cyt_P450_E_grp-I"/>
</dbReference>
<evidence type="ECO:0000256" key="9">
    <source>
        <dbReference type="ARBA" id="ARBA00023002"/>
    </source>
</evidence>
<evidence type="ECO:0000256" key="11">
    <source>
        <dbReference type="ARBA" id="ARBA00023033"/>
    </source>
</evidence>
<reference evidence="16" key="1">
    <citation type="submission" date="2015-11" db="EMBL/GenBank/DDBJ databases">
        <title>De novo transcriptome assembly of four potential Pierce s Disease insect vectors from Arizona vineyards.</title>
        <authorList>
            <person name="Tassone E.E."/>
        </authorList>
    </citation>
    <scope>NUCLEOTIDE SEQUENCE</scope>
</reference>
<dbReference type="InterPro" id="IPR001128">
    <property type="entry name" value="Cyt_P450"/>
</dbReference>
<evidence type="ECO:0000313" key="16">
    <source>
        <dbReference type="EMBL" id="JAS48441.1"/>
    </source>
</evidence>
<dbReference type="GO" id="GO:0005506">
    <property type="term" value="F:iron ion binding"/>
    <property type="evidence" value="ECO:0007669"/>
    <property type="project" value="InterPro"/>
</dbReference>
<dbReference type="InterPro" id="IPR036396">
    <property type="entry name" value="Cyt_P450_sf"/>
</dbReference>
<keyword evidence="5 13" id="KW-0349">Heme</keyword>
<evidence type="ECO:0000256" key="6">
    <source>
        <dbReference type="ARBA" id="ARBA00022723"/>
    </source>
</evidence>
<dbReference type="GO" id="GO:0020037">
    <property type="term" value="F:heme binding"/>
    <property type="evidence" value="ECO:0007669"/>
    <property type="project" value="InterPro"/>
</dbReference>
<dbReference type="Pfam" id="PF00067">
    <property type="entry name" value="p450"/>
    <property type="match status" value="1"/>
</dbReference>